<dbReference type="Proteomes" id="UP001341840">
    <property type="component" value="Unassembled WGS sequence"/>
</dbReference>
<gene>
    <name evidence="2" type="ORF">PIB30_100916</name>
</gene>
<comment type="caution">
    <text evidence="2">The sequence shown here is derived from an EMBL/GenBank/DDBJ whole genome shotgun (WGS) entry which is preliminary data.</text>
</comment>
<feature type="region of interest" description="Disordered" evidence="1">
    <location>
        <begin position="81"/>
        <end position="138"/>
    </location>
</feature>
<evidence type="ECO:0000256" key="1">
    <source>
        <dbReference type="SAM" id="MobiDB-lite"/>
    </source>
</evidence>
<reference evidence="2 3" key="1">
    <citation type="journal article" date="2023" name="Plants (Basel)">
        <title>Bridging the Gap: Combining Genomics and Transcriptomics Approaches to Understand Stylosanthes scabra, an Orphan Legume from the Brazilian Caatinga.</title>
        <authorList>
            <person name="Ferreira-Neto J.R.C."/>
            <person name="da Silva M.D."/>
            <person name="Binneck E."/>
            <person name="de Melo N.F."/>
            <person name="da Silva R.H."/>
            <person name="de Melo A.L.T.M."/>
            <person name="Pandolfi V."/>
            <person name="Bustamante F.O."/>
            <person name="Brasileiro-Vidal A.C."/>
            <person name="Benko-Iseppon A.M."/>
        </authorList>
    </citation>
    <scope>NUCLEOTIDE SEQUENCE [LARGE SCALE GENOMIC DNA]</scope>
    <source>
        <tissue evidence="2">Leaves</tissue>
    </source>
</reference>
<proteinExistence type="predicted"/>
<protein>
    <submittedName>
        <fullName evidence="2">Uncharacterized protein</fullName>
    </submittedName>
</protein>
<keyword evidence="3" id="KW-1185">Reference proteome</keyword>
<name>A0ABU6YUY9_9FABA</name>
<sequence length="138" mass="15681">MFEQLFQVVPSADPGPTADFIRWWILAGNRYLVPDDLFHRLPPDEIPVEAVQRQRPAKRMMVGTRTTARDWQWLDDALAEDAPAAPPTQRNRRMPVSYGCRRGAGRPRRGSRAGRGREEGVMRRLPSRLKAVPAPVGR</sequence>
<evidence type="ECO:0000313" key="2">
    <source>
        <dbReference type="EMBL" id="MED6214227.1"/>
    </source>
</evidence>
<dbReference type="EMBL" id="JASCZI010244537">
    <property type="protein sequence ID" value="MED6214227.1"/>
    <property type="molecule type" value="Genomic_DNA"/>
</dbReference>
<accession>A0ABU6YUY9</accession>
<feature type="compositionally biased region" description="Basic residues" evidence="1">
    <location>
        <begin position="103"/>
        <end position="114"/>
    </location>
</feature>
<organism evidence="2 3">
    <name type="scientific">Stylosanthes scabra</name>
    <dbReference type="NCBI Taxonomy" id="79078"/>
    <lineage>
        <taxon>Eukaryota</taxon>
        <taxon>Viridiplantae</taxon>
        <taxon>Streptophyta</taxon>
        <taxon>Embryophyta</taxon>
        <taxon>Tracheophyta</taxon>
        <taxon>Spermatophyta</taxon>
        <taxon>Magnoliopsida</taxon>
        <taxon>eudicotyledons</taxon>
        <taxon>Gunneridae</taxon>
        <taxon>Pentapetalae</taxon>
        <taxon>rosids</taxon>
        <taxon>fabids</taxon>
        <taxon>Fabales</taxon>
        <taxon>Fabaceae</taxon>
        <taxon>Papilionoideae</taxon>
        <taxon>50 kb inversion clade</taxon>
        <taxon>dalbergioids sensu lato</taxon>
        <taxon>Dalbergieae</taxon>
        <taxon>Pterocarpus clade</taxon>
        <taxon>Stylosanthes</taxon>
    </lineage>
</organism>
<evidence type="ECO:0000313" key="3">
    <source>
        <dbReference type="Proteomes" id="UP001341840"/>
    </source>
</evidence>